<dbReference type="InterPro" id="IPR013820">
    <property type="entry name" value="ATP_PRibTrfase_cat"/>
</dbReference>
<dbReference type="PROSITE" id="PS01316">
    <property type="entry name" value="ATP_P_PHORIBOSYLTR"/>
    <property type="match status" value="1"/>
</dbReference>
<protein>
    <recommendedName>
        <fullName evidence="7 18">ATP phosphoribosyltransferase</fullName>
        <shortName evidence="18">ATP-PRT</shortName>
        <shortName evidence="18">ATP-PRTase</shortName>
        <ecNumber evidence="6 18">2.4.2.17</ecNumber>
    </recommendedName>
</protein>
<dbReference type="STRING" id="563176.SAMN04488090_3533"/>
<keyword evidence="16 18" id="KW-0368">Histidine biosynthesis</keyword>
<keyword evidence="15 18" id="KW-0460">Magnesium</keyword>
<evidence type="ECO:0000256" key="15">
    <source>
        <dbReference type="ARBA" id="ARBA00022842"/>
    </source>
</evidence>
<evidence type="ECO:0000256" key="5">
    <source>
        <dbReference type="ARBA" id="ARBA00007955"/>
    </source>
</evidence>
<evidence type="ECO:0000256" key="8">
    <source>
        <dbReference type="ARBA" id="ARBA00022490"/>
    </source>
</evidence>
<dbReference type="FunFam" id="3.40.190.10:FF:000008">
    <property type="entry name" value="ATP phosphoribosyltransferase"/>
    <property type="match status" value="1"/>
</dbReference>
<name>A0A1G9TEX4_9BACT</name>
<dbReference type="Pfam" id="PF01634">
    <property type="entry name" value="HisG"/>
    <property type="match status" value="1"/>
</dbReference>
<dbReference type="GO" id="GO:0000105">
    <property type="term" value="P:L-histidine biosynthetic process"/>
    <property type="evidence" value="ECO:0007669"/>
    <property type="project" value="UniProtKB-UniRule"/>
</dbReference>
<dbReference type="NCBIfam" id="TIGR03455">
    <property type="entry name" value="HisG_C-term"/>
    <property type="match status" value="1"/>
</dbReference>
<dbReference type="Gene3D" id="3.40.190.10">
    <property type="entry name" value="Periplasmic binding protein-like II"/>
    <property type="match status" value="2"/>
</dbReference>
<evidence type="ECO:0000256" key="4">
    <source>
        <dbReference type="ARBA" id="ARBA00004667"/>
    </source>
</evidence>
<dbReference type="InterPro" id="IPR001348">
    <property type="entry name" value="ATP_PRibTrfase_HisG"/>
</dbReference>
<dbReference type="InterPro" id="IPR013115">
    <property type="entry name" value="HisG_C"/>
</dbReference>
<evidence type="ECO:0000256" key="7">
    <source>
        <dbReference type="ARBA" id="ARBA00020998"/>
    </source>
</evidence>
<evidence type="ECO:0000256" key="9">
    <source>
        <dbReference type="ARBA" id="ARBA00022605"/>
    </source>
</evidence>
<reference evidence="21 22" key="1">
    <citation type="submission" date="2016-10" db="EMBL/GenBank/DDBJ databases">
        <authorList>
            <person name="de Groot N.N."/>
        </authorList>
    </citation>
    <scope>NUCLEOTIDE SEQUENCE [LARGE SCALE GENOMIC DNA]</scope>
    <source>
        <strain evidence="21 22">DSM 21668</strain>
    </source>
</reference>
<evidence type="ECO:0000256" key="1">
    <source>
        <dbReference type="ARBA" id="ARBA00000915"/>
    </source>
</evidence>
<feature type="domain" description="Histidine biosynthesis HisG C-terminal" evidence="20">
    <location>
        <begin position="232"/>
        <end position="304"/>
    </location>
</feature>
<evidence type="ECO:0000256" key="18">
    <source>
        <dbReference type="HAMAP-Rule" id="MF_00079"/>
    </source>
</evidence>
<evidence type="ECO:0000313" key="22">
    <source>
        <dbReference type="Proteomes" id="UP000198901"/>
    </source>
</evidence>
<evidence type="ECO:0000256" key="2">
    <source>
        <dbReference type="ARBA" id="ARBA00001946"/>
    </source>
</evidence>
<keyword evidence="13 18" id="KW-0547">Nucleotide-binding</keyword>
<dbReference type="OrthoDB" id="9801867at2"/>
<evidence type="ECO:0000256" key="11">
    <source>
        <dbReference type="ARBA" id="ARBA00022679"/>
    </source>
</evidence>
<dbReference type="Proteomes" id="UP000198901">
    <property type="component" value="Unassembled WGS sequence"/>
</dbReference>
<dbReference type="EC" id="2.4.2.17" evidence="6 18"/>
<dbReference type="InterPro" id="IPR015867">
    <property type="entry name" value="N-reg_PII/ATP_PRibTrfase_C"/>
</dbReference>
<evidence type="ECO:0000259" key="19">
    <source>
        <dbReference type="Pfam" id="PF01634"/>
    </source>
</evidence>
<sequence length="307" mass="33137">MANFARQIVLLSGTRFRGDPLLMDLLRIAIQKSGRLSEDSLNLFKECGIKFDSGTGRLKTTSNNFPAEFLFLRDDDIPGYVEDGVADIGIVGENVHVETGRHVEVVKKLGFSKCRLSIAIPRGESYGGVQELQGKAIATSYPTILGNFLKENGITADIHEISGSVEIAPSIGLAHAVCDIVSSGSTLLANGLKEVEVIFRSEAVMIGSEKLSDAKRSILSKLLFRIQAVQTAKNNKYIVLNAPNASLPEIIGLLPGMKSPTIVPLGTEGWSAVHSVLSEEDFWDKIDALRSAGAEGILVVPIEKMIY</sequence>
<organism evidence="21 22">
    <name type="scientific">Siphonobacter aquaeclarae</name>
    <dbReference type="NCBI Taxonomy" id="563176"/>
    <lineage>
        <taxon>Bacteria</taxon>
        <taxon>Pseudomonadati</taxon>
        <taxon>Bacteroidota</taxon>
        <taxon>Cytophagia</taxon>
        <taxon>Cytophagales</taxon>
        <taxon>Cytophagaceae</taxon>
        <taxon>Siphonobacter</taxon>
    </lineage>
</organism>
<dbReference type="PANTHER" id="PTHR21403">
    <property type="entry name" value="ATP PHOSPHORIBOSYLTRANSFERASE ATP-PRTASE"/>
    <property type="match status" value="1"/>
</dbReference>
<dbReference type="GO" id="GO:0003879">
    <property type="term" value="F:ATP phosphoribosyltransferase activity"/>
    <property type="evidence" value="ECO:0007669"/>
    <property type="project" value="UniProtKB-UniRule"/>
</dbReference>
<comment type="pathway">
    <text evidence="4 18">Amino-acid biosynthesis; L-histidine biosynthesis; L-histidine from 5-phospho-alpha-D-ribose 1-diphosphate: step 1/9.</text>
</comment>
<dbReference type="SUPFAM" id="SSF53850">
    <property type="entry name" value="Periplasmic binding protein-like II"/>
    <property type="match status" value="1"/>
</dbReference>
<feature type="domain" description="ATP phosphoribosyltransferase catalytic" evidence="19">
    <location>
        <begin position="73"/>
        <end position="227"/>
    </location>
</feature>
<dbReference type="GO" id="GO:0000287">
    <property type="term" value="F:magnesium ion binding"/>
    <property type="evidence" value="ECO:0007669"/>
    <property type="project" value="UniProtKB-UniRule"/>
</dbReference>
<evidence type="ECO:0000259" key="20">
    <source>
        <dbReference type="Pfam" id="PF08029"/>
    </source>
</evidence>
<proteinExistence type="inferred from homology"/>
<dbReference type="GO" id="GO:0005737">
    <property type="term" value="C:cytoplasm"/>
    <property type="evidence" value="ECO:0007669"/>
    <property type="project" value="UniProtKB-SubCell"/>
</dbReference>
<keyword evidence="8 18" id="KW-0963">Cytoplasm</keyword>
<evidence type="ECO:0000256" key="17">
    <source>
        <dbReference type="ARBA" id="ARBA00024861"/>
    </source>
</evidence>
<comment type="function">
    <text evidence="17 18">Catalyzes the condensation of ATP and 5-phosphoribose 1-diphosphate to form N'-(5'-phosphoribosyl)-ATP (PR-ATP). Has a crucial role in the pathway because the rate of histidine biosynthesis seems to be controlled primarily by regulation of HisG enzymatic activity.</text>
</comment>
<keyword evidence="12 18" id="KW-0479">Metal-binding</keyword>
<comment type="activity regulation">
    <text evidence="18">Feedback inhibited by histidine.</text>
</comment>
<keyword evidence="11 18" id="KW-0808">Transferase</keyword>
<comment type="catalytic activity">
    <reaction evidence="1 18">
        <text>1-(5-phospho-beta-D-ribosyl)-ATP + diphosphate = 5-phospho-alpha-D-ribose 1-diphosphate + ATP</text>
        <dbReference type="Rhea" id="RHEA:18473"/>
        <dbReference type="ChEBI" id="CHEBI:30616"/>
        <dbReference type="ChEBI" id="CHEBI:33019"/>
        <dbReference type="ChEBI" id="CHEBI:58017"/>
        <dbReference type="ChEBI" id="CHEBI:73183"/>
        <dbReference type="EC" id="2.4.2.17"/>
    </reaction>
</comment>
<comment type="subcellular location">
    <subcellularLocation>
        <location evidence="3 18">Cytoplasm</location>
    </subcellularLocation>
</comment>
<dbReference type="InterPro" id="IPR011322">
    <property type="entry name" value="N-reg_PII-like_a/b"/>
</dbReference>
<keyword evidence="9 18" id="KW-0028">Amino-acid biosynthesis</keyword>
<keyword evidence="22" id="KW-1185">Reference proteome</keyword>
<comment type="cofactor">
    <cofactor evidence="2 18">
        <name>Mg(2+)</name>
        <dbReference type="ChEBI" id="CHEBI:18420"/>
    </cofactor>
</comment>
<dbReference type="FunFam" id="3.30.70.120:FF:000002">
    <property type="entry name" value="ATP phosphoribosyltransferase"/>
    <property type="match status" value="1"/>
</dbReference>
<evidence type="ECO:0000256" key="3">
    <source>
        <dbReference type="ARBA" id="ARBA00004496"/>
    </source>
</evidence>
<dbReference type="EMBL" id="FNGS01000006">
    <property type="protein sequence ID" value="SDM46220.1"/>
    <property type="molecule type" value="Genomic_DNA"/>
</dbReference>
<dbReference type="PANTHER" id="PTHR21403:SF8">
    <property type="entry name" value="ATP PHOSPHORIBOSYLTRANSFERASE"/>
    <property type="match status" value="1"/>
</dbReference>
<evidence type="ECO:0000256" key="6">
    <source>
        <dbReference type="ARBA" id="ARBA00011946"/>
    </source>
</evidence>
<dbReference type="SUPFAM" id="SSF54913">
    <property type="entry name" value="GlnB-like"/>
    <property type="match status" value="1"/>
</dbReference>
<dbReference type="Pfam" id="PF08029">
    <property type="entry name" value="HisG_C"/>
    <property type="match status" value="1"/>
</dbReference>
<evidence type="ECO:0000256" key="12">
    <source>
        <dbReference type="ARBA" id="ARBA00022723"/>
    </source>
</evidence>
<accession>A0A1G9TEX4</accession>
<evidence type="ECO:0000256" key="16">
    <source>
        <dbReference type="ARBA" id="ARBA00023102"/>
    </source>
</evidence>
<keyword evidence="14 18" id="KW-0067">ATP-binding</keyword>
<dbReference type="NCBIfam" id="TIGR00070">
    <property type="entry name" value="hisG"/>
    <property type="match status" value="1"/>
</dbReference>
<evidence type="ECO:0000256" key="14">
    <source>
        <dbReference type="ARBA" id="ARBA00022840"/>
    </source>
</evidence>
<dbReference type="UniPathway" id="UPA00031">
    <property type="reaction ID" value="UER00006"/>
</dbReference>
<dbReference type="InterPro" id="IPR018198">
    <property type="entry name" value="ATP_PRibTrfase_CS"/>
</dbReference>
<dbReference type="Gene3D" id="3.30.70.120">
    <property type="match status" value="1"/>
</dbReference>
<dbReference type="InterPro" id="IPR020621">
    <property type="entry name" value="ATP-PRT_HisG_long"/>
</dbReference>
<evidence type="ECO:0000313" key="21">
    <source>
        <dbReference type="EMBL" id="SDM46220.1"/>
    </source>
</evidence>
<gene>
    <name evidence="18" type="primary">hisG</name>
    <name evidence="21" type="ORF">SAMN04488090_3533</name>
</gene>
<dbReference type="GO" id="GO:0005524">
    <property type="term" value="F:ATP binding"/>
    <property type="evidence" value="ECO:0007669"/>
    <property type="project" value="UniProtKB-KW"/>
</dbReference>
<comment type="similarity">
    <text evidence="5 18">Belongs to the ATP phosphoribosyltransferase family. Long subfamily.</text>
</comment>
<evidence type="ECO:0000256" key="13">
    <source>
        <dbReference type="ARBA" id="ARBA00022741"/>
    </source>
</evidence>
<dbReference type="HAMAP" id="MF_00079">
    <property type="entry name" value="HisG_Long"/>
    <property type="match status" value="1"/>
</dbReference>
<evidence type="ECO:0000256" key="10">
    <source>
        <dbReference type="ARBA" id="ARBA00022676"/>
    </source>
</evidence>
<keyword evidence="10 18" id="KW-0328">Glycosyltransferase</keyword>
<dbReference type="AlphaFoldDB" id="A0A1G9TEX4"/>